<evidence type="ECO:0000313" key="3">
    <source>
        <dbReference type="EMBL" id="NYI49265.1"/>
    </source>
</evidence>
<dbReference type="RefSeq" id="WP_179399168.1">
    <property type="nucleotide sequence ID" value="NZ_JACCCY010000002.1"/>
</dbReference>
<feature type="chain" id="PRO_5034953107" description="DUF1565 domain-containing protein" evidence="2">
    <location>
        <begin position="25"/>
        <end position="521"/>
    </location>
</feature>
<dbReference type="AlphaFoldDB" id="A0A8E2D521"/>
<feature type="compositionally biased region" description="Polar residues" evidence="1">
    <location>
        <begin position="69"/>
        <end position="85"/>
    </location>
</feature>
<dbReference type="InterPro" id="IPR011050">
    <property type="entry name" value="Pectin_lyase_fold/virulence"/>
</dbReference>
<dbReference type="Gene3D" id="2.160.20.10">
    <property type="entry name" value="Single-stranded right-handed beta-helix, Pectin lyase-like"/>
    <property type="match status" value="1"/>
</dbReference>
<dbReference type="SUPFAM" id="SSF51126">
    <property type="entry name" value="Pectin lyase-like"/>
    <property type="match status" value="1"/>
</dbReference>
<name>A0A8E2D521_9PORP</name>
<accession>A0A8E2D521</accession>
<sequence length="521" mass="57048">MKSTTYKAIMAIAFLLAFSFTIDAQINVKKLGSQIKRSAEQQVEQKVKEKAARETREALDRGEKKLDQGISNATSGEASSGNKAVSQEEIPKGSKTIYVSSNNGSNRNDGSQSSPLKDLQKAIDEAPEGALICLAEGNYLGYLDQGWVKVNKYVSIVGGYSNDFSQRDPIKFRTTMQPGPAQIMTSGNQGVMDIRVVGKRNGVVLVDGIIFDRGQINAYLAPIYDNPVAAAPEGCETGRILVVGESVASVPTMKPEGMKSAFQLISGEMEGNLTVRNCVFLNGYHFAIQMACKGGHFDIYNNVFVANRMAACEVRGGLAQPNTSSIAFHNNTVLFTWCRTKLMEDMGYGFRYMTGIDADVYNNIIGCSNYGGLDRAYVDADKSKEAKRVTSAWNNLFFGNRNGDMVLPSGGGGWTFVLAKNFEDVNQLHKYENNREMNEAEVNAISKKIDVPYLKGFIGITGSQTSSFNPNSSVNQFRSALGMNMQGTETIRVSMYGNRYPYEKTFELFGAVDGYGAQMIK</sequence>
<keyword evidence="2" id="KW-0732">Signal</keyword>
<keyword evidence="4" id="KW-1185">Reference proteome</keyword>
<proteinExistence type="predicted"/>
<reference evidence="3 4" key="1">
    <citation type="submission" date="2020-07" db="EMBL/GenBank/DDBJ databases">
        <title>Genomic Encyclopedia of Type Strains, Phase IV (KMG-IV): sequencing the most valuable type-strain genomes for metagenomic binning, comparative biology and taxonomic classification.</title>
        <authorList>
            <person name="Goeker M."/>
        </authorList>
    </citation>
    <scope>NUCLEOTIDE SEQUENCE [LARGE SCALE GENOMIC DNA]</scope>
    <source>
        <strain evidence="3 4">DSM 23697</strain>
    </source>
</reference>
<feature type="signal peptide" evidence="2">
    <location>
        <begin position="1"/>
        <end position="24"/>
    </location>
</feature>
<evidence type="ECO:0000313" key="4">
    <source>
        <dbReference type="Proteomes" id="UP000574332"/>
    </source>
</evidence>
<dbReference type="Proteomes" id="UP000574332">
    <property type="component" value="Unassembled WGS sequence"/>
</dbReference>
<evidence type="ECO:0000256" key="1">
    <source>
        <dbReference type="SAM" id="MobiDB-lite"/>
    </source>
</evidence>
<dbReference type="InterPro" id="IPR012334">
    <property type="entry name" value="Pectin_lyas_fold"/>
</dbReference>
<feature type="compositionally biased region" description="Basic and acidic residues" evidence="1">
    <location>
        <begin position="39"/>
        <end position="67"/>
    </location>
</feature>
<protein>
    <recommendedName>
        <fullName evidence="5">DUF1565 domain-containing protein</fullName>
    </recommendedName>
</protein>
<dbReference type="EMBL" id="JACCCY010000002">
    <property type="protein sequence ID" value="NYI49265.1"/>
    <property type="molecule type" value="Genomic_DNA"/>
</dbReference>
<feature type="region of interest" description="Disordered" evidence="1">
    <location>
        <begin position="39"/>
        <end position="118"/>
    </location>
</feature>
<gene>
    <name evidence="3" type="ORF">F5613_001343</name>
</gene>
<feature type="compositionally biased region" description="Low complexity" evidence="1">
    <location>
        <begin position="100"/>
        <end position="114"/>
    </location>
</feature>
<organism evidence="3 4">
    <name type="scientific">Macellibacteroides fermentans</name>
    <dbReference type="NCBI Taxonomy" id="879969"/>
    <lineage>
        <taxon>Bacteria</taxon>
        <taxon>Pseudomonadati</taxon>
        <taxon>Bacteroidota</taxon>
        <taxon>Bacteroidia</taxon>
        <taxon>Bacteroidales</taxon>
        <taxon>Porphyromonadaceae</taxon>
        <taxon>Macellibacteroides</taxon>
    </lineage>
</organism>
<comment type="caution">
    <text evidence="3">The sequence shown here is derived from an EMBL/GenBank/DDBJ whole genome shotgun (WGS) entry which is preliminary data.</text>
</comment>
<evidence type="ECO:0008006" key="5">
    <source>
        <dbReference type="Google" id="ProtNLM"/>
    </source>
</evidence>
<evidence type="ECO:0000256" key="2">
    <source>
        <dbReference type="SAM" id="SignalP"/>
    </source>
</evidence>